<organism evidence="1">
    <name type="scientific">Lepeophtheirus salmonis</name>
    <name type="common">Salmon louse</name>
    <name type="synonym">Caligus salmonis</name>
    <dbReference type="NCBI Taxonomy" id="72036"/>
    <lineage>
        <taxon>Eukaryota</taxon>
        <taxon>Metazoa</taxon>
        <taxon>Ecdysozoa</taxon>
        <taxon>Arthropoda</taxon>
        <taxon>Crustacea</taxon>
        <taxon>Multicrustacea</taxon>
        <taxon>Hexanauplia</taxon>
        <taxon>Copepoda</taxon>
        <taxon>Siphonostomatoida</taxon>
        <taxon>Caligidae</taxon>
        <taxon>Lepeophtheirus</taxon>
    </lineage>
</organism>
<proteinExistence type="predicted"/>
<reference evidence="1" key="1">
    <citation type="submission" date="2014-05" db="EMBL/GenBank/DDBJ databases">
        <authorList>
            <person name="Chronopoulou M."/>
        </authorList>
    </citation>
    <scope>NUCLEOTIDE SEQUENCE</scope>
    <source>
        <tissue evidence="1">Whole organism</tissue>
    </source>
</reference>
<dbReference type="EMBL" id="HACA01007631">
    <property type="protein sequence ID" value="CDW24992.1"/>
    <property type="molecule type" value="Transcribed_RNA"/>
</dbReference>
<evidence type="ECO:0000313" key="1">
    <source>
        <dbReference type="EMBL" id="CDW24992.1"/>
    </source>
</evidence>
<dbReference type="AlphaFoldDB" id="A0A0K2THB2"/>
<sequence>LFWNILIKKGGVTTEFDFTLNVSTIVWVSYRCIILFSHPSSSFTPCFGILGIHISTIKNLISESLFSESNYNQMHILYSTCNNVNLTRFLIHSIKDIQPH</sequence>
<name>A0A0K2THB2_LEPSM</name>
<feature type="non-terminal residue" evidence="1">
    <location>
        <position position="1"/>
    </location>
</feature>
<protein>
    <submittedName>
        <fullName evidence="1">Uncharacterized protein</fullName>
    </submittedName>
</protein>
<accession>A0A0K2THB2</accession>